<accession>A0A0D1YYV2</accession>
<evidence type="ECO:0000256" key="1">
    <source>
        <dbReference type="ARBA" id="ARBA00022729"/>
    </source>
</evidence>
<dbReference type="GO" id="GO:0005576">
    <property type="term" value="C:extracellular region"/>
    <property type="evidence" value="ECO:0007669"/>
    <property type="project" value="TreeGrafter"/>
</dbReference>
<dbReference type="Pfam" id="PF05390">
    <property type="entry name" value="Kre9_KNH1_C"/>
    <property type="match status" value="1"/>
</dbReference>
<keyword evidence="6" id="KW-1185">Reference proteome</keyword>
<feature type="signal peptide" evidence="2">
    <location>
        <begin position="1"/>
        <end position="18"/>
    </location>
</feature>
<dbReference type="GO" id="GO:0006078">
    <property type="term" value="P:(1-&gt;6)-beta-D-glucan biosynthetic process"/>
    <property type="evidence" value="ECO:0007669"/>
    <property type="project" value="InterPro"/>
</dbReference>
<sequence>MRFLCLFSVPLFAGFAIADVKFTSPAAGSSHAGGGSLQVTWEDSGTAPALSDLTTYQLFLCAGGNDASSIVQLASLVADGTFAVTGNSAEAFVDASIGASTPENAYFLKMISVAATGGTVINYSSRFSLTGMTGSFPASVITAMSTVSGTNGPDTENNVGQAATTAATGAQGSFAIPFAEQTGPFRYASMQQVPPTKITKQTKTPINPTSPYTLATTFLPPQTSIQSTVTESVTWSFSQMENTVAAASGPSGDMQKFLNRWKD</sequence>
<feature type="domain" description="Yeast cell wall synthesis Kre9/Knh1 C-terminal" evidence="3">
    <location>
        <begin position="173"/>
        <end position="251"/>
    </location>
</feature>
<dbReference type="InParanoid" id="A0A0D1YYV2"/>
<keyword evidence="1 2" id="KW-0732">Signal</keyword>
<evidence type="ECO:0000259" key="3">
    <source>
        <dbReference type="Pfam" id="PF05390"/>
    </source>
</evidence>
<dbReference type="FunCoup" id="A0A0D1YYV2">
    <property type="interactions" value="30"/>
</dbReference>
<dbReference type="GeneID" id="27311045"/>
<feature type="chain" id="PRO_5002237308" evidence="2">
    <location>
        <begin position="19"/>
        <end position="263"/>
    </location>
</feature>
<dbReference type="Pfam" id="PF10342">
    <property type="entry name" value="Kre9_KNH"/>
    <property type="match status" value="1"/>
</dbReference>
<dbReference type="STRING" id="253628.A0A0D1YYV2"/>
<evidence type="ECO:0000256" key="2">
    <source>
        <dbReference type="SAM" id="SignalP"/>
    </source>
</evidence>
<dbReference type="PANTHER" id="PTHR28154">
    <property type="entry name" value="CELL WALL SYNTHESIS PROTEIN KNH1-RELATED"/>
    <property type="match status" value="1"/>
</dbReference>
<dbReference type="AlphaFoldDB" id="A0A0D1YYV2"/>
<dbReference type="GO" id="GO:0042546">
    <property type="term" value="P:cell wall biogenesis"/>
    <property type="evidence" value="ECO:0007669"/>
    <property type="project" value="InterPro"/>
</dbReference>
<evidence type="ECO:0000313" key="6">
    <source>
        <dbReference type="Proteomes" id="UP000053259"/>
    </source>
</evidence>
<dbReference type="RefSeq" id="XP_016215741.1">
    <property type="nucleotide sequence ID" value="XM_016356218.1"/>
</dbReference>
<dbReference type="Proteomes" id="UP000053259">
    <property type="component" value="Unassembled WGS sequence"/>
</dbReference>
<evidence type="ECO:0000313" key="5">
    <source>
        <dbReference type="EMBL" id="KIW05872.1"/>
    </source>
</evidence>
<protein>
    <submittedName>
        <fullName evidence="5">Uncharacterized protein</fullName>
    </submittedName>
</protein>
<dbReference type="GO" id="GO:0031505">
    <property type="term" value="P:fungal-type cell wall organization"/>
    <property type="evidence" value="ECO:0007669"/>
    <property type="project" value="TreeGrafter"/>
</dbReference>
<feature type="domain" description="Yeast cell wall synthesis Kre9/Knh1-like N-terminal" evidence="4">
    <location>
        <begin position="24"/>
        <end position="129"/>
    </location>
</feature>
<name>A0A0D1YYV2_9PEZI</name>
<dbReference type="InterPro" id="IPR008659">
    <property type="entry name" value="Kre9/Knh1_C"/>
</dbReference>
<evidence type="ECO:0000259" key="4">
    <source>
        <dbReference type="Pfam" id="PF10342"/>
    </source>
</evidence>
<dbReference type="PANTHER" id="PTHR28154:SF1">
    <property type="entry name" value="CELL WALL SYNTHESIS PROTEIN KNH1-RELATED"/>
    <property type="match status" value="1"/>
</dbReference>
<proteinExistence type="predicted"/>
<organism evidence="5 6">
    <name type="scientific">Verruconis gallopava</name>
    <dbReference type="NCBI Taxonomy" id="253628"/>
    <lineage>
        <taxon>Eukaryota</taxon>
        <taxon>Fungi</taxon>
        <taxon>Dikarya</taxon>
        <taxon>Ascomycota</taxon>
        <taxon>Pezizomycotina</taxon>
        <taxon>Dothideomycetes</taxon>
        <taxon>Pleosporomycetidae</taxon>
        <taxon>Venturiales</taxon>
        <taxon>Sympoventuriaceae</taxon>
        <taxon>Verruconis</taxon>
    </lineage>
</organism>
<dbReference type="HOGENOM" id="CLU_063732_0_0_1"/>
<gene>
    <name evidence="5" type="ORF">PV09_03072</name>
</gene>
<dbReference type="OrthoDB" id="2432613at2759"/>
<dbReference type="InterPro" id="IPR018466">
    <property type="entry name" value="Kre9/Knh1-like_N"/>
</dbReference>
<dbReference type="InterPro" id="IPR045328">
    <property type="entry name" value="Kre9/Knh1"/>
</dbReference>
<dbReference type="EMBL" id="KN847536">
    <property type="protein sequence ID" value="KIW05872.1"/>
    <property type="molecule type" value="Genomic_DNA"/>
</dbReference>
<reference evidence="5 6" key="1">
    <citation type="submission" date="2015-01" db="EMBL/GenBank/DDBJ databases">
        <title>The Genome Sequence of Ochroconis gallopava CBS43764.</title>
        <authorList>
            <consortium name="The Broad Institute Genomics Platform"/>
            <person name="Cuomo C."/>
            <person name="de Hoog S."/>
            <person name="Gorbushina A."/>
            <person name="Stielow B."/>
            <person name="Teixiera M."/>
            <person name="Abouelleil A."/>
            <person name="Chapman S.B."/>
            <person name="Priest M."/>
            <person name="Young S.K."/>
            <person name="Wortman J."/>
            <person name="Nusbaum C."/>
            <person name="Birren B."/>
        </authorList>
    </citation>
    <scope>NUCLEOTIDE SEQUENCE [LARGE SCALE GENOMIC DNA]</scope>
    <source>
        <strain evidence="5 6">CBS 43764</strain>
    </source>
</reference>
<dbReference type="VEuPathDB" id="FungiDB:PV09_03072"/>